<dbReference type="HOGENOM" id="CLU_006611_0_1_9"/>
<dbReference type="AlphaFoldDB" id="U2KG17"/>
<name>U2KG17_9FIRM</name>
<accession>U2KG17</accession>
<reference evidence="3 4" key="1">
    <citation type="submission" date="2013-07" db="EMBL/GenBank/DDBJ databases">
        <authorList>
            <person name="Weinstock G."/>
            <person name="Sodergren E."/>
            <person name="Wylie T."/>
            <person name="Fulton L."/>
            <person name="Fulton R."/>
            <person name="Fronick C."/>
            <person name="O'Laughlin M."/>
            <person name="Godfrey J."/>
            <person name="Miner T."/>
            <person name="Herter B."/>
            <person name="Appelbaum E."/>
            <person name="Cordes M."/>
            <person name="Lek S."/>
            <person name="Wollam A."/>
            <person name="Pepin K.H."/>
            <person name="Palsikar V.B."/>
            <person name="Mitreva M."/>
            <person name="Wilson R.K."/>
        </authorList>
    </citation>
    <scope>NUCLEOTIDE SEQUENCE [LARGE SCALE GENOMIC DNA]</scope>
    <source>
        <strain evidence="3 4">ATCC 27760</strain>
    </source>
</reference>
<evidence type="ECO:0000313" key="4">
    <source>
        <dbReference type="Proteomes" id="UP000016662"/>
    </source>
</evidence>
<dbReference type="Proteomes" id="UP000016662">
    <property type="component" value="Unassembled WGS sequence"/>
</dbReference>
<dbReference type="PATRIC" id="fig|411473.3.peg.2229"/>
<dbReference type="GO" id="GO:0016887">
    <property type="term" value="F:ATP hydrolysis activity"/>
    <property type="evidence" value="ECO:0007669"/>
    <property type="project" value="InterPro"/>
</dbReference>
<dbReference type="PANTHER" id="PTHR32182">
    <property type="entry name" value="DNA REPLICATION AND REPAIR PROTEIN RECF"/>
    <property type="match status" value="1"/>
</dbReference>
<sequence>MFENGIETIRADFHLHTRKDKEFKYNGEENDYIKLYVKGLVDAGIGIGVITNHNKFDENEYKAIKRAAKKENILILPGVELSVKEGANGIHTLIIFNPDEWIQNGDNHIQSFLASAFAGISNPENRNTRCNYDLRTMFERLDAYGKDYFIVFAHVDQGNGLFEECKGGMLESIAETASFQKRVLGLQKSRTYSNLGKFKEYFDYSPALVEGSDPKSIAQIGKSDKSSFLRIGEFSYSAVKFALQDYSNRVFEDKPSNNHGFIESISFQGGRFDGQTIHFSPSLNTLIGIRGSGKSAILESIRYILGINPQADKSYKTDLIKNIWGSGGKATLLIYDKHGRKYYISRILNERITVLDENGDDLNISPLSLLDGVQYFGQKDLSTSADQEKELLSKLVGTSIDNEDVIKHINELIAMYEHMQQFSQIPSQLSELSTKIAETKHKLSIYKEKGIESKLKKQSAFVSDKAKITSVKSEIENALSSIKKVVDNYSQIATNLPEYKSEYNSDLFLKLVQIVSSINVLLENIKKSIVQINKQKDDAIDVLNQLEQKIESLAEEFAAVKREIQDTSIDTDAFSEMKLQLLDAEDRHTKLSETLKQKKDFVQLFLSSVRQRNEDLNSIFRQYQEEARKINEAQTELKIDIEFKGDKENFKARIKADFRGTSISDAKYSIISTTFSDYVDIISELVTNDGKRLQDILSSNEYVKFCEKMAEKYKELIQYQVPDKVEIFYHNKLLRKHSLGQRASALILFILTQNNNDIIIIDQPEDDLDNKVIYDEVISAISKTKPNVQFIFATHNANIPVLGDAERVLVVDFNESEIEVSQGNIDMLGTQKQIIDIMEGGREAFDKRKMIYTSWRA</sequence>
<keyword evidence="4" id="KW-1185">Reference proteome</keyword>
<evidence type="ECO:0000313" key="3">
    <source>
        <dbReference type="EMBL" id="ERJ91197.1"/>
    </source>
</evidence>
<keyword evidence="1" id="KW-0175">Coiled coil</keyword>
<dbReference type="NCBIfam" id="NF045780">
    <property type="entry name" value="TrlF_fam_ATP"/>
    <property type="match status" value="1"/>
</dbReference>
<feature type="domain" description="Rad50/SbcC-type AAA" evidence="2">
    <location>
        <begin position="272"/>
        <end position="481"/>
    </location>
</feature>
<protein>
    <recommendedName>
        <fullName evidence="2">Rad50/SbcC-type AAA domain-containing protein</fullName>
    </recommendedName>
</protein>
<gene>
    <name evidence="3" type="ORF">RUMCAL_02661</name>
</gene>
<feature type="coiled-coil region" evidence="1">
    <location>
        <begin position="606"/>
        <end position="636"/>
    </location>
</feature>
<evidence type="ECO:0000259" key="2">
    <source>
        <dbReference type="Pfam" id="PF13476"/>
    </source>
</evidence>
<comment type="caution">
    <text evidence="3">The sequence shown here is derived from an EMBL/GenBank/DDBJ whole genome shotgun (WGS) entry which is preliminary data.</text>
</comment>
<dbReference type="Gene3D" id="3.20.20.140">
    <property type="entry name" value="Metal-dependent hydrolases"/>
    <property type="match status" value="1"/>
</dbReference>
<dbReference type="GO" id="GO:0006302">
    <property type="term" value="P:double-strand break repair"/>
    <property type="evidence" value="ECO:0007669"/>
    <property type="project" value="InterPro"/>
</dbReference>
<dbReference type="Pfam" id="PF13476">
    <property type="entry name" value="AAA_23"/>
    <property type="match status" value="1"/>
</dbReference>
<dbReference type="PANTHER" id="PTHR32182:SF22">
    <property type="entry name" value="ATP-DEPENDENT ENDONUCLEASE, OLD FAMILY-RELATED"/>
    <property type="match status" value="1"/>
</dbReference>
<dbReference type="eggNOG" id="COG1196">
    <property type="taxonomic scope" value="Bacteria"/>
</dbReference>
<dbReference type="InterPro" id="IPR054787">
    <property type="entry name" value="TrlF_ATPase"/>
</dbReference>
<dbReference type="Gene3D" id="3.40.50.300">
    <property type="entry name" value="P-loop containing nucleotide triphosphate hydrolases"/>
    <property type="match status" value="2"/>
</dbReference>
<dbReference type="EMBL" id="AWVF01000325">
    <property type="protein sequence ID" value="ERJ91197.1"/>
    <property type="molecule type" value="Genomic_DNA"/>
</dbReference>
<dbReference type="SUPFAM" id="SSF89550">
    <property type="entry name" value="PHP domain-like"/>
    <property type="match status" value="1"/>
</dbReference>
<dbReference type="InterPro" id="IPR016195">
    <property type="entry name" value="Pol/histidinol_Pase-like"/>
</dbReference>
<dbReference type="OrthoDB" id="9791620at2"/>
<proteinExistence type="predicted"/>
<dbReference type="InterPro" id="IPR038729">
    <property type="entry name" value="Rad50/SbcC_AAA"/>
</dbReference>
<feature type="coiled-coil region" evidence="1">
    <location>
        <begin position="529"/>
        <end position="570"/>
    </location>
</feature>
<dbReference type="InterPro" id="IPR027417">
    <property type="entry name" value="P-loop_NTPase"/>
</dbReference>
<evidence type="ECO:0000256" key="1">
    <source>
        <dbReference type="SAM" id="Coils"/>
    </source>
</evidence>
<dbReference type="SUPFAM" id="SSF52540">
    <property type="entry name" value="P-loop containing nucleoside triphosphate hydrolases"/>
    <property type="match status" value="1"/>
</dbReference>
<dbReference type="GO" id="GO:0000731">
    <property type="term" value="P:DNA synthesis involved in DNA repair"/>
    <property type="evidence" value="ECO:0007669"/>
    <property type="project" value="TreeGrafter"/>
</dbReference>
<organism evidence="3 4">
    <name type="scientific">Ruminococcus callidus ATCC 27760</name>
    <dbReference type="NCBI Taxonomy" id="411473"/>
    <lineage>
        <taxon>Bacteria</taxon>
        <taxon>Bacillati</taxon>
        <taxon>Bacillota</taxon>
        <taxon>Clostridia</taxon>
        <taxon>Eubacteriales</taxon>
        <taxon>Oscillospiraceae</taxon>
        <taxon>Ruminococcus</taxon>
    </lineage>
</organism>
<dbReference type="RefSeq" id="WP_021680842.1">
    <property type="nucleotide sequence ID" value="NZ_KI260309.1"/>
</dbReference>
<dbReference type="STRING" id="411473.RUMCAL_02661"/>